<sequence>MSSIVVALAAAEEAGGTELPLPAWSIGLIALLVFLALLGVTWSFRGTHHKYAPPAQGAKGAAEGGTSDAPHWPEHTDHH</sequence>
<dbReference type="Proteomes" id="UP000677016">
    <property type="component" value="Unassembled WGS sequence"/>
</dbReference>
<dbReference type="AlphaFoldDB" id="A0A941DAT7"/>
<keyword evidence="2" id="KW-0472">Membrane</keyword>
<keyword evidence="2" id="KW-1133">Transmembrane helix</keyword>
<gene>
    <name evidence="3" type="ORF">KC207_16345</name>
</gene>
<evidence type="ECO:0000256" key="2">
    <source>
        <dbReference type="SAM" id="Phobius"/>
    </source>
</evidence>
<organism evidence="3 4">
    <name type="scientific">Phycicoccus avicenniae</name>
    <dbReference type="NCBI Taxonomy" id="2828860"/>
    <lineage>
        <taxon>Bacteria</taxon>
        <taxon>Bacillati</taxon>
        <taxon>Actinomycetota</taxon>
        <taxon>Actinomycetes</taxon>
        <taxon>Micrococcales</taxon>
        <taxon>Intrasporangiaceae</taxon>
        <taxon>Phycicoccus</taxon>
    </lineage>
</organism>
<evidence type="ECO:0000313" key="4">
    <source>
        <dbReference type="Proteomes" id="UP000677016"/>
    </source>
</evidence>
<comment type="caution">
    <text evidence="3">The sequence shown here is derived from an EMBL/GenBank/DDBJ whole genome shotgun (WGS) entry which is preliminary data.</text>
</comment>
<name>A0A941DAT7_9MICO</name>
<evidence type="ECO:0000256" key="1">
    <source>
        <dbReference type="SAM" id="MobiDB-lite"/>
    </source>
</evidence>
<feature type="transmembrane region" description="Helical" evidence="2">
    <location>
        <begin position="26"/>
        <end position="44"/>
    </location>
</feature>
<protein>
    <submittedName>
        <fullName evidence="3">Uncharacterized protein</fullName>
    </submittedName>
</protein>
<dbReference type="RefSeq" id="WP_211604393.1">
    <property type="nucleotide sequence ID" value="NZ_JAGSNF010000025.1"/>
</dbReference>
<feature type="region of interest" description="Disordered" evidence="1">
    <location>
        <begin position="53"/>
        <end position="79"/>
    </location>
</feature>
<keyword evidence="4" id="KW-1185">Reference proteome</keyword>
<dbReference type="EMBL" id="JAGSNF010000025">
    <property type="protein sequence ID" value="MBR7744865.1"/>
    <property type="molecule type" value="Genomic_DNA"/>
</dbReference>
<reference evidence="3" key="1">
    <citation type="submission" date="2021-04" db="EMBL/GenBank/DDBJ databases">
        <title>Phycicoccus avicenniae sp. nov., a novel endophytic actinomycetes isolated from branch of Avicennia mariana.</title>
        <authorList>
            <person name="Tuo L."/>
        </authorList>
    </citation>
    <scope>NUCLEOTIDE SEQUENCE</scope>
    <source>
        <strain evidence="3">BSK3Z-2</strain>
    </source>
</reference>
<accession>A0A941DAT7</accession>
<proteinExistence type="predicted"/>
<evidence type="ECO:0000313" key="3">
    <source>
        <dbReference type="EMBL" id="MBR7744865.1"/>
    </source>
</evidence>
<keyword evidence="2" id="KW-0812">Transmembrane</keyword>